<dbReference type="InterPro" id="IPR041677">
    <property type="entry name" value="DNA2/NAM7_AAA_11"/>
</dbReference>
<dbReference type="InterPro" id="IPR049468">
    <property type="entry name" value="Restrct_endonuc-II-like_dom"/>
</dbReference>
<feature type="domain" description="DNA2/NAM7 helicase-like C-terminal" evidence="7">
    <location>
        <begin position="637"/>
        <end position="830"/>
    </location>
</feature>
<dbReference type="GO" id="GO:0005524">
    <property type="term" value="F:ATP binding"/>
    <property type="evidence" value="ECO:0007669"/>
    <property type="project" value="UniProtKB-KW"/>
</dbReference>
<dbReference type="InterPro" id="IPR047187">
    <property type="entry name" value="SF1_C_Upf1"/>
</dbReference>
<reference evidence="9" key="1">
    <citation type="submission" date="2022-12" db="EMBL/GenBank/DDBJ databases">
        <title>Reference genome sequencing for broad-spectrum identification of bacterial and archaeal isolates by mass spectrometry.</title>
        <authorList>
            <person name="Sekiguchi Y."/>
            <person name="Tourlousse D.M."/>
        </authorList>
    </citation>
    <scope>NUCLEOTIDE SEQUENCE</scope>
    <source>
        <strain evidence="9">ASRB1</strain>
    </source>
</reference>
<dbReference type="EMBL" id="BSDR01000001">
    <property type="protein sequence ID" value="GLI35972.1"/>
    <property type="molecule type" value="Genomic_DNA"/>
</dbReference>
<organism evidence="9 10">
    <name type="scientific">Desulforhabdus amnigena</name>
    <dbReference type="NCBI Taxonomy" id="40218"/>
    <lineage>
        <taxon>Bacteria</taxon>
        <taxon>Pseudomonadati</taxon>
        <taxon>Thermodesulfobacteriota</taxon>
        <taxon>Syntrophobacteria</taxon>
        <taxon>Syntrophobacterales</taxon>
        <taxon>Syntrophobacteraceae</taxon>
        <taxon>Desulforhabdus</taxon>
    </lineage>
</organism>
<proteinExistence type="inferred from homology"/>
<comment type="caution">
    <text evidence="9">The sequence shown here is derived from an EMBL/GenBank/DDBJ whole genome shotgun (WGS) entry which is preliminary data.</text>
</comment>
<accession>A0A9W6FW90</accession>
<evidence type="ECO:0000259" key="8">
    <source>
        <dbReference type="Pfam" id="PF18741"/>
    </source>
</evidence>
<dbReference type="SUPFAM" id="SSF52980">
    <property type="entry name" value="Restriction endonuclease-like"/>
    <property type="match status" value="1"/>
</dbReference>
<dbReference type="PANTHER" id="PTHR43788:SF8">
    <property type="entry name" value="DNA-BINDING PROTEIN SMUBP-2"/>
    <property type="match status" value="1"/>
</dbReference>
<gene>
    <name evidence="9" type="ORF">DAMNIGENAA_34050</name>
</gene>
<sequence>MVVGYPVQAYYKEREGEPGVAVIRPIFFFTVETTVTQDGLIVSCDEPRPEVNLGWLEFAFARNLERQRSFLSACGFLNRGRPIDEPPALERVERIPGLKNLVAALSAFMTEKVREPLHIESVPDYPLTEPFPSGIYNRAVLMLAKRTKFTATLLKELAAIERAPDDVLDRTALRYVFATDRIQETIEDLLHEAIVADTSTLNAEQRLATASLLVRNVTVVTGPPGTGKSQVVSSTVANARLRDQTVLFASRNHKAIDAVIGRLSDSEGRPLIVRTNSKDDPSLNYTFSDAIREMLDAPPRPEIGERFKRIREDLLALLDERGRKVGVARRTAETAMTLGELEERRSYIAKSLPQEMALFLDTEPEQFPAKAMQKVMRAVRTLHARSQEDTLSAKFSLLLHGCMIFPWYRVARRKLRGIPKVSPLPAFPGPSVLRGLTPELSLLEKALEYVRLRIECIPFEARLSELPQAEATTAEVGSLSKRIEEIALRAIPLDLDSRCNLDGSINREQLDGLRAALNAMRTGLDEGFIRQETIRVLEERAVHILKAFPCWAVTSLSAGSRIPLIAGLFDLAIVDEASQSDIPSAIPILYRARRAGVVGDPFQLTYASRLTTARDTMLRRKAGLKRVEDMRFAYTESSLYDLFAGTNGVEPVFLSETYRSTEQIANYSSRTFYNGRLRVATEEQRLTPPRGMSTGIHWTEVNGEIRSGGGSGCTCREEVSEVVQIMRTLLLENNFLGTAGVVTPFRQQANRLRDALFEDDPRLYEALLRAKVHVDTAHGFQGDERDIIIFSLCAGPEMPIGSRSFLRETGNLFNVAVSRARAVLHIVGNREWARQCGIQHIEDLASPRERSPGIAQSGPWHPHESPWEEKLYRALVEAGLEPRPQFPVSGRRLDLALIRQGERPLKIDIEVDGDCHRNPDGTRKMDDLWRDLQLHGMGWKVMRFWTYRLREDMRGCVEQIQKAWSENE</sequence>
<evidence type="ECO:0000313" key="10">
    <source>
        <dbReference type="Proteomes" id="UP001144372"/>
    </source>
</evidence>
<dbReference type="InterPro" id="IPR050534">
    <property type="entry name" value="Coronavir_polyprotein_1ab"/>
</dbReference>
<dbReference type="InterPro" id="IPR011335">
    <property type="entry name" value="Restrct_endonuc-II-like"/>
</dbReference>
<keyword evidence="5" id="KW-0067">ATP-binding</keyword>
<keyword evidence="2" id="KW-0547">Nucleotide-binding</keyword>
<dbReference type="GO" id="GO:0043139">
    <property type="term" value="F:5'-3' DNA helicase activity"/>
    <property type="evidence" value="ECO:0007669"/>
    <property type="project" value="TreeGrafter"/>
</dbReference>
<evidence type="ECO:0000256" key="4">
    <source>
        <dbReference type="ARBA" id="ARBA00022806"/>
    </source>
</evidence>
<feature type="domain" description="DNA2/NAM7 helicase helicase" evidence="6">
    <location>
        <begin position="201"/>
        <end position="325"/>
    </location>
</feature>
<dbReference type="AlphaFoldDB" id="A0A9W6FW90"/>
<dbReference type="InterPro" id="IPR027417">
    <property type="entry name" value="P-loop_NTPase"/>
</dbReference>
<dbReference type="Pfam" id="PF18741">
    <property type="entry name" value="MTES_1575"/>
    <property type="match status" value="1"/>
</dbReference>
<dbReference type="InterPro" id="IPR041679">
    <property type="entry name" value="DNA2/NAM7-like_C"/>
</dbReference>
<evidence type="ECO:0000259" key="6">
    <source>
        <dbReference type="Pfam" id="PF13086"/>
    </source>
</evidence>
<dbReference type="Proteomes" id="UP001144372">
    <property type="component" value="Unassembled WGS sequence"/>
</dbReference>
<dbReference type="PANTHER" id="PTHR43788">
    <property type="entry name" value="DNA2/NAM7 HELICASE FAMILY MEMBER"/>
    <property type="match status" value="1"/>
</dbReference>
<evidence type="ECO:0000256" key="2">
    <source>
        <dbReference type="ARBA" id="ARBA00022741"/>
    </source>
</evidence>
<dbReference type="GO" id="GO:0016787">
    <property type="term" value="F:hydrolase activity"/>
    <property type="evidence" value="ECO:0007669"/>
    <property type="project" value="UniProtKB-KW"/>
</dbReference>
<protein>
    <recommendedName>
        <fullName evidence="11">DUF559 domain-containing protein</fullName>
    </recommendedName>
</protein>
<dbReference type="SUPFAM" id="SSF52540">
    <property type="entry name" value="P-loop containing nucleoside triphosphate hydrolases"/>
    <property type="match status" value="1"/>
</dbReference>
<dbReference type="Pfam" id="PF13087">
    <property type="entry name" value="AAA_12"/>
    <property type="match status" value="1"/>
</dbReference>
<keyword evidence="10" id="KW-1185">Reference proteome</keyword>
<dbReference type="Gene3D" id="3.40.50.300">
    <property type="entry name" value="P-loop containing nucleotide triphosphate hydrolases"/>
    <property type="match status" value="3"/>
</dbReference>
<name>A0A9W6FW90_9BACT</name>
<keyword evidence="3" id="KW-0378">Hydrolase</keyword>
<evidence type="ECO:0000256" key="5">
    <source>
        <dbReference type="ARBA" id="ARBA00022840"/>
    </source>
</evidence>
<evidence type="ECO:0000256" key="3">
    <source>
        <dbReference type="ARBA" id="ARBA00022801"/>
    </source>
</evidence>
<evidence type="ECO:0000259" key="7">
    <source>
        <dbReference type="Pfam" id="PF13087"/>
    </source>
</evidence>
<dbReference type="CDD" id="cd18808">
    <property type="entry name" value="SF1_C_Upf1"/>
    <property type="match status" value="1"/>
</dbReference>
<keyword evidence="4" id="KW-0347">Helicase</keyword>
<comment type="similarity">
    <text evidence="1">Belongs to the DNA2/NAM7 helicase family.</text>
</comment>
<dbReference type="Pfam" id="PF13086">
    <property type="entry name" value="AAA_11"/>
    <property type="match status" value="1"/>
</dbReference>
<evidence type="ECO:0008006" key="11">
    <source>
        <dbReference type="Google" id="ProtNLM"/>
    </source>
</evidence>
<dbReference type="Gene3D" id="3.40.960.10">
    <property type="entry name" value="VSR Endonuclease"/>
    <property type="match status" value="1"/>
</dbReference>
<feature type="domain" description="Restriction endonuclease type II-like" evidence="8">
    <location>
        <begin position="868"/>
        <end position="962"/>
    </location>
</feature>
<evidence type="ECO:0000256" key="1">
    <source>
        <dbReference type="ARBA" id="ARBA00007913"/>
    </source>
</evidence>
<evidence type="ECO:0000313" key="9">
    <source>
        <dbReference type="EMBL" id="GLI35972.1"/>
    </source>
</evidence>